<dbReference type="EMBL" id="JAPMOU010000072">
    <property type="protein sequence ID" value="MDE1465598.1"/>
    <property type="molecule type" value="Genomic_DNA"/>
</dbReference>
<feature type="domain" description="Bro-N" evidence="1">
    <location>
        <begin position="1"/>
        <end position="119"/>
    </location>
</feature>
<dbReference type="RefSeq" id="WP_274691902.1">
    <property type="nucleotide sequence ID" value="NZ_JAPMOU010000072.1"/>
</dbReference>
<dbReference type="SMART" id="SM01040">
    <property type="entry name" value="Bro-N"/>
    <property type="match status" value="1"/>
</dbReference>
<dbReference type="Proteomes" id="UP001528823">
    <property type="component" value="Unassembled WGS sequence"/>
</dbReference>
<accession>A0ABT5UJK9</accession>
<gene>
    <name evidence="2" type="ORF">ORQ98_26915</name>
</gene>
<protein>
    <submittedName>
        <fullName evidence="2">BRO family protein</fullName>
    </submittedName>
</protein>
<sequence>MTTLPTTLNFNTVKLSIVNHEDKPWLTSQQLAKALDYQDSKSVNRLYSRNSEEFSSDMTLVVNLTPSGKTQDPKFETRIFSPRGCHLIAMFACTNVAKEFRKWVLDVLENLIPNEPNQPQLNLENNFTNLLDRVRLLLVFEKGQLVSTKKIAEDELITSTEPKHLDEFIRACMPEYTLMKKENVLKWQG</sequence>
<name>A0ABT5UJK9_9GAMM</name>
<keyword evidence="3" id="KW-1185">Reference proteome</keyword>
<dbReference type="Pfam" id="PF02498">
    <property type="entry name" value="Bro-N"/>
    <property type="match status" value="1"/>
</dbReference>
<dbReference type="PROSITE" id="PS51750">
    <property type="entry name" value="BRO_N"/>
    <property type="match status" value="1"/>
</dbReference>
<dbReference type="InterPro" id="IPR003497">
    <property type="entry name" value="BRO_N_domain"/>
</dbReference>
<reference evidence="2 3" key="1">
    <citation type="submission" date="2022-11" db="EMBL/GenBank/DDBJ databases">
        <title>Spartinivicinus poritis sp. nov., isolated from scleractinian coral Porites lutea.</title>
        <authorList>
            <person name="Zhang G."/>
            <person name="Cai L."/>
            <person name="Wei Q."/>
        </authorList>
    </citation>
    <scope>NUCLEOTIDE SEQUENCE [LARGE SCALE GENOMIC DNA]</scope>
    <source>
        <strain evidence="2 3">A2-2</strain>
    </source>
</reference>
<proteinExistence type="predicted"/>
<comment type="caution">
    <text evidence="2">The sequence shown here is derived from an EMBL/GenBank/DDBJ whole genome shotgun (WGS) entry which is preliminary data.</text>
</comment>
<evidence type="ECO:0000313" key="3">
    <source>
        <dbReference type="Proteomes" id="UP001528823"/>
    </source>
</evidence>
<evidence type="ECO:0000259" key="1">
    <source>
        <dbReference type="PROSITE" id="PS51750"/>
    </source>
</evidence>
<organism evidence="2 3">
    <name type="scientific">Spartinivicinus poritis</name>
    <dbReference type="NCBI Taxonomy" id="2994640"/>
    <lineage>
        <taxon>Bacteria</taxon>
        <taxon>Pseudomonadati</taxon>
        <taxon>Pseudomonadota</taxon>
        <taxon>Gammaproteobacteria</taxon>
        <taxon>Oceanospirillales</taxon>
        <taxon>Zooshikellaceae</taxon>
        <taxon>Spartinivicinus</taxon>
    </lineage>
</organism>
<evidence type="ECO:0000313" key="2">
    <source>
        <dbReference type="EMBL" id="MDE1465598.1"/>
    </source>
</evidence>